<dbReference type="SMART" id="SM00360">
    <property type="entry name" value="RRM"/>
    <property type="match status" value="2"/>
</dbReference>
<dbReference type="PROSITE" id="PS50011">
    <property type="entry name" value="PROTEIN_KINASE_DOM"/>
    <property type="match status" value="1"/>
</dbReference>
<dbReference type="Pfam" id="PF00069">
    <property type="entry name" value="Pkinase"/>
    <property type="match status" value="1"/>
</dbReference>
<feature type="domain" description="RRM" evidence="6">
    <location>
        <begin position="7"/>
        <end position="80"/>
    </location>
</feature>
<accession>A0A813D527</accession>
<dbReference type="EC" id="2.7.11.1" evidence="1"/>
<evidence type="ECO:0000313" key="8">
    <source>
        <dbReference type="Proteomes" id="UP000654075"/>
    </source>
</evidence>
<evidence type="ECO:0000259" key="6">
    <source>
        <dbReference type="PROSITE" id="PS50102"/>
    </source>
</evidence>
<name>A0A813D527_POLGL</name>
<feature type="compositionally biased region" description="Basic and acidic residues" evidence="4">
    <location>
        <begin position="108"/>
        <end position="123"/>
    </location>
</feature>
<dbReference type="Gene3D" id="1.10.510.10">
    <property type="entry name" value="Transferase(Phosphotransferase) domain 1"/>
    <property type="match status" value="1"/>
</dbReference>
<dbReference type="GO" id="GO:0004674">
    <property type="term" value="F:protein serine/threonine kinase activity"/>
    <property type="evidence" value="ECO:0007669"/>
    <property type="project" value="UniProtKB-EC"/>
</dbReference>
<evidence type="ECO:0000259" key="5">
    <source>
        <dbReference type="PROSITE" id="PS50011"/>
    </source>
</evidence>
<evidence type="ECO:0000256" key="2">
    <source>
        <dbReference type="ARBA" id="ARBA00023860"/>
    </source>
</evidence>
<dbReference type="InterPro" id="IPR011009">
    <property type="entry name" value="Kinase-like_dom_sf"/>
</dbReference>
<evidence type="ECO:0000313" key="7">
    <source>
        <dbReference type="EMBL" id="CAE8583423.1"/>
    </source>
</evidence>
<dbReference type="InterPro" id="IPR000719">
    <property type="entry name" value="Prot_kinase_dom"/>
</dbReference>
<comment type="caution">
    <text evidence="7">The sequence shown here is derived from an EMBL/GenBank/DDBJ whole genome shotgun (WGS) entry which is preliminary data.</text>
</comment>
<dbReference type="SUPFAM" id="SSF56112">
    <property type="entry name" value="Protein kinase-like (PK-like)"/>
    <property type="match status" value="1"/>
</dbReference>
<dbReference type="PROSITE" id="PS00108">
    <property type="entry name" value="PROTEIN_KINASE_ST"/>
    <property type="match status" value="1"/>
</dbReference>
<dbReference type="SMART" id="SM00220">
    <property type="entry name" value="S_TKc"/>
    <property type="match status" value="1"/>
</dbReference>
<dbReference type="Pfam" id="PF00076">
    <property type="entry name" value="RRM_1"/>
    <property type="match status" value="2"/>
</dbReference>
<dbReference type="InterPro" id="IPR008271">
    <property type="entry name" value="Ser/Thr_kinase_AS"/>
</dbReference>
<dbReference type="PROSITE" id="PS50102">
    <property type="entry name" value="RRM"/>
    <property type="match status" value="2"/>
</dbReference>
<feature type="domain" description="Protein kinase" evidence="5">
    <location>
        <begin position="134"/>
        <end position="349"/>
    </location>
</feature>
<keyword evidence="3" id="KW-0694">RNA-binding</keyword>
<dbReference type="Proteomes" id="UP000654075">
    <property type="component" value="Unassembled WGS sequence"/>
</dbReference>
<gene>
    <name evidence="7" type="ORF">PGLA1383_LOCUS2387</name>
</gene>
<sequence length="349" mass="39282">MSSPEGFKLFVGSLPTDCNQDELNTVFSNYGQVAHIHVMNPHPRSGQRCAFVFYVRKESGDDAVKVLDNKYKIRVDAEHPIVVRWSKDSGFDSDGKGDGKGGCGGDWDDGRPRRGEPPPDSHKLFVGGLPSDITEEELRIVFGTYGEVTHCHIMNAHPRTGLRCAFMYYSFPKSAETLQLLNIHLAEHTALQQVQTSEEVGIKLESIKSKHPQLLYESKLYKILAGGVGVPNVHWYGVEGDYNVMVIDLLGPSLEDLFSFCNRKFSLKTTLMLADQMINRVEYMHAKNFIHRDIKPDNFLIGLGKKANQVHIIDFGLAKKYRDPKTQQHIPYRENKALTGTARYASVDL</sequence>
<evidence type="ECO:0000256" key="3">
    <source>
        <dbReference type="PROSITE-ProRule" id="PRU00176"/>
    </source>
</evidence>
<keyword evidence="8" id="KW-1185">Reference proteome</keyword>
<evidence type="ECO:0000256" key="1">
    <source>
        <dbReference type="ARBA" id="ARBA00012513"/>
    </source>
</evidence>
<dbReference type="CDD" id="cd00590">
    <property type="entry name" value="RRM_SF"/>
    <property type="match status" value="1"/>
</dbReference>
<dbReference type="GO" id="GO:0005524">
    <property type="term" value="F:ATP binding"/>
    <property type="evidence" value="ECO:0007669"/>
    <property type="project" value="InterPro"/>
</dbReference>
<dbReference type="Gene3D" id="3.30.200.20">
    <property type="entry name" value="Phosphorylase Kinase, domain 1"/>
    <property type="match status" value="1"/>
</dbReference>
<dbReference type="OrthoDB" id="5800476at2759"/>
<dbReference type="EMBL" id="CAJNNV010000724">
    <property type="protein sequence ID" value="CAE8583423.1"/>
    <property type="molecule type" value="Genomic_DNA"/>
</dbReference>
<feature type="region of interest" description="Disordered" evidence="4">
    <location>
        <begin position="88"/>
        <end position="126"/>
    </location>
</feature>
<dbReference type="PANTHER" id="PTHR11909">
    <property type="entry name" value="CASEIN KINASE-RELATED"/>
    <property type="match status" value="1"/>
</dbReference>
<evidence type="ECO:0000256" key="4">
    <source>
        <dbReference type="SAM" id="MobiDB-lite"/>
    </source>
</evidence>
<dbReference type="InterPro" id="IPR050235">
    <property type="entry name" value="CK1_Ser-Thr_kinase"/>
</dbReference>
<dbReference type="GO" id="GO:0003723">
    <property type="term" value="F:RNA binding"/>
    <property type="evidence" value="ECO:0007669"/>
    <property type="project" value="UniProtKB-UniRule"/>
</dbReference>
<feature type="domain" description="RRM" evidence="6">
    <location>
        <begin position="122"/>
        <end position="209"/>
    </location>
</feature>
<reference evidence="7" key="1">
    <citation type="submission" date="2021-02" db="EMBL/GenBank/DDBJ databases">
        <authorList>
            <person name="Dougan E. K."/>
            <person name="Rhodes N."/>
            <person name="Thang M."/>
            <person name="Chan C."/>
        </authorList>
    </citation>
    <scope>NUCLEOTIDE SEQUENCE</scope>
</reference>
<protein>
    <recommendedName>
        <fullName evidence="2">Casein kinase I</fullName>
        <ecNumber evidence="1">2.7.11.1</ecNumber>
    </recommendedName>
</protein>
<dbReference type="InterPro" id="IPR012677">
    <property type="entry name" value="Nucleotide-bd_a/b_plait_sf"/>
</dbReference>
<dbReference type="InterPro" id="IPR000504">
    <property type="entry name" value="RRM_dom"/>
</dbReference>
<dbReference type="Gene3D" id="3.30.70.330">
    <property type="match status" value="2"/>
</dbReference>
<dbReference type="InterPro" id="IPR035979">
    <property type="entry name" value="RBD_domain_sf"/>
</dbReference>
<feature type="compositionally biased region" description="Basic and acidic residues" evidence="4">
    <location>
        <begin position="88"/>
        <end position="99"/>
    </location>
</feature>
<dbReference type="SUPFAM" id="SSF54928">
    <property type="entry name" value="RNA-binding domain, RBD"/>
    <property type="match status" value="2"/>
</dbReference>
<feature type="non-terminal residue" evidence="7">
    <location>
        <position position="1"/>
    </location>
</feature>
<proteinExistence type="predicted"/>
<organism evidence="7 8">
    <name type="scientific">Polarella glacialis</name>
    <name type="common">Dinoflagellate</name>
    <dbReference type="NCBI Taxonomy" id="89957"/>
    <lineage>
        <taxon>Eukaryota</taxon>
        <taxon>Sar</taxon>
        <taxon>Alveolata</taxon>
        <taxon>Dinophyceae</taxon>
        <taxon>Suessiales</taxon>
        <taxon>Suessiaceae</taxon>
        <taxon>Polarella</taxon>
    </lineage>
</organism>
<dbReference type="AlphaFoldDB" id="A0A813D527"/>